<dbReference type="InterPro" id="IPR000160">
    <property type="entry name" value="GGDEF_dom"/>
</dbReference>
<keyword evidence="1" id="KW-0812">Transmembrane</keyword>
<dbReference type="SUPFAM" id="SSF141868">
    <property type="entry name" value="EAL domain-like"/>
    <property type="match status" value="1"/>
</dbReference>
<dbReference type="InterPro" id="IPR052155">
    <property type="entry name" value="Biofilm_reg_signaling"/>
</dbReference>
<feature type="transmembrane region" description="Helical" evidence="1">
    <location>
        <begin position="160"/>
        <end position="183"/>
    </location>
</feature>
<dbReference type="AlphaFoldDB" id="A0A6N4VAW8"/>
<keyword evidence="1" id="KW-0472">Membrane</keyword>
<dbReference type="SMART" id="SM00267">
    <property type="entry name" value="GGDEF"/>
    <property type="match status" value="1"/>
</dbReference>
<feature type="transmembrane region" description="Helical" evidence="1">
    <location>
        <begin position="227"/>
        <end position="244"/>
    </location>
</feature>
<dbReference type="InterPro" id="IPR035919">
    <property type="entry name" value="EAL_sf"/>
</dbReference>
<dbReference type="InterPro" id="IPR029787">
    <property type="entry name" value="Nucleotide_cyclase"/>
</dbReference>
<dbReference type="KEGG" id="mpof:MPOR_27970"/>
<feature type="transmembrane region" description="Helical" evidence="1">
    <location>
        <begin position="195"/>
        <end position="215"/>
    </location>
</feature>
<dbReference type="EMBL" id="AP022570">
    <property type="protein sequence ID" value="BBX51771.1"/>
    <property type="molecule type" value="Genomic_DNA"/>
</dbReference>
<feature type="domain" description="GGDEF" evidence="3">
    <location>
        <begin position="352"/>
        <end position="485"/>
    </location>
</feature>
<feature type="transmembrane region" description="Helical" evidence="1">
    <location>
        <begin position="38"/>
        <end position="58"/>
    </location>
</feature>
<dbReference type="Gene3D" id="3.30.70.270">
    <property type="match status" value="1"/>
</dbReference>
<proteinExistence type="predicted"/>
<dbReference type="InterPro" id="IPR043128">
    <property type="entry name" value="Rev_trsase/Diguanyl_cyclase"/>
</dbReference>
<feature type="domain" description="EAL" evidence="2">
    <location>
        <begin position="515"/>
        <end position="768"/>
    </location>
</feature>
<dbReference type="CDD" id="cd01948">
    <property type="entry name" value="EAL"/>
    <property type="match status" value="1"/>
</dbReference>
<evidence type="ECO:0000256" key="1">
    <source>
        <dbReference type="SAM" id="Phobius"/>
    </source>
</evidence>
<evidence type="ECO:0000313" key="5">
    <source>
        <dbReference type="Proteomes" id="UP000466785"/>
    </source>
</evidence>
<organism evidence="4 5">
    <name type="scientific">Mycolicibacterium poriferae</name>
    <dbReference type="NCBI Taxonomy" id="39694"/>
    <lineage>
        <taxon>Bacteria</taxon>
        <taxon>Bacillati</taxon>
        <taxon>Actinomycetota</taxon>
        <taxon>Actinomycetes</taxon>
        <taxon>Mycobacteriales</taxon>
        <taxon>Mycobacteriaceae</taxon>
        <taxon>Mycolicibacterium</taxon>
    </lineage>
</organism>
<dbReference type="SUPFAM" id="SSF55073">
    <property type="entry name" value="Nucleotide cyclase"/>
    <property type="match status" value="1"/>
</dbReference>
<dbReference type="Pfam" id="PF00563">
    <property type="entry name" value="EAL"/>
    <property type="match status" value="1"/>
</dbReference>
<keyword evidence="1" id="KW-1133">Transmembrane helix</keyword>
<reference evidence="4 5" key="1">
    <citation type="journal article" date="2019" name="Emerg. Microbes Infect.">
        <title>Comprehensive subspecies identification of 175 nontuberculous mycobacteria species based on 7547 genomic profiles.</title>
        <authorList>
            <person name="Matsumoto Y."/>
            <person name="Kinjo T."/>
            <person name="Motooka D."/>
            <person name="Nabeya D."/>
            <person name="Jung N."/>
            <person name="Uechi K."/>
            <person name="Horii T."/>
            <person name="Iida T."/>
            <person name="Fujita J."/>
            <person name="Nakamura S."/>
        </authorList>
    </citation>
    <scope>NUCLEOTIDE SEQUENCE [LARGE SCALE GENOMIC DNA]</scope>
    <source>
        <strain evidence="4 5">JCM 12603</strain>
    </source>
</reference>
<evidence type="ECO:0000313" key="4">
    <source>
        <dbReference type="EMBL" id="BBX51771.1"/>
    </source>
</evidence>
<feature type="transmembrane region" description="Helical" evidence="1">
    <location>
        <begin position="289"/>
        <end position="308"/>
    </location>
</feature>
<evidence type="ECO:0000259" key="2">
    <source>
        <dbReference type="PROSITE" id="PS50883"/>
    </source>
</evidence>
<dbReference type="PROSITE" id="PS50883">
    <property type="entry name" value="EAL"/>
    <property type="match status" value="1"/>
</dbReference>
<feature type="transmembrane region" description="Helical" evidence="1">
    <location>
        <begin position="265"/>
        <end position="283"/>
    </location>
</feature>
<dbReference type="Gene3D" id="3.20.20.450">
    <property type="entry name" value="EAL domain"/>
    <property type="match status" value="1"/>
</dbReference>
<dbReference type="RefSeq" id="WP_163674531.1">
    <property type="nucleotide sequence ID" value="NZ_AP022570.1"/>
</dbReference>
<dbReference type="SMART" id="SM00052">
    <property type="entry name" value="EAL"/>
    <property type="match status" value="1"/>
</dbReference>
<gene>
    <name evidence="4" type="ORF">MPOR_27970</name>
</gene>
<dbReference type="CDD" id="cd01949">
    <property type="entry name" value="GGDEF"/>
    <property type="match status" value="1"/>
</dbReference>
<dbReference type="PANTHER" id="PTHR44757">
    <property type="entry name" value="DIGUANYLATE CYCLASE DGCP"/>
    <property type="match status" value="1"/>
</dbReference>
<name>A0A6N4VAW8_9MYCO</name>
<dbReference type="NCBIfam" id="TIGR00254">
    <property type="entry name" value="GGDEF"/>
    <property type="match status" value="1"/>
</dbReference>
<dbReference type="Pfam" id="PF00990">
    <property type="entry name" value="GGDEF"/>
    <property type="match status" value="1"/>
</dbReference>
<keyword evidence="5" id="KW-1185">Reference proteome</keyword>
<feature type="transmembrane region" description="Helical" evidence="1">
    <location>
        <begin position="97"/>
        <end position="118"/>
    </location>
</feature>
<dbReference type="Proteomes" id="UP000466785">
    <property type="component" value="Chromosome"/>
</dbReference>
<sequence>MLSPRAAVSVIAVSAGAFSVLQLSRWSTLPAVRVVNDVVVMLVALSAAACAGAAAQRLHGRRRVAWWWIAVGLCGFACGQLVWTYNGLTNEVPPFQSVADVGYALMPVGAGLALLVMLRDYPRSTMLRVLLDAVVVAGALFGAVWVGLLATVYAAKAMDWFALVLVLMYPVTGVAVVTIALLLLVRASPAERRPLAMLAVGLMSIWIADVAYAYITTVEGVYREAISLGYVYGFIAIGAAALTVRARAAVLPAKPPAVFSPASMWMPFVPVAVVVTICAPIMIPRLGPLYIVGALTILAVMLRQMLVLRDNRGLLAEVSDRALRDPLTGLANRTLFVDRLTHAMALQKREARAVAVLLIDLDDFKLVNDSLGHPAGDAILARAAERLTNAVRASDTVARLGGDEFAVLMEGDPDASRAVAHQVVAAFDRPFLIDGQDLRVRPSVGLAIATLDSAALTVEDLLKQADVAMYSAKRAQANTPFTFSPEMEWQWGEEPAVSAPAPARASDTGVARRASQRLLRDLRGALDNGELSVVYQPKFDLRCGTVVGLEALVRWPHPHRGILPPDQFLPLVRQHGLMRSVTSAVLDRALDDAARWWSAGAELPVAINVFAPAVGDLGLPRQLSTALDRRSLPPEMLTVEITEDLLLENLAKTRVVLRMLREHRIRVAIDDFGSGYSALWYLREFPVDELKLDKHFIAPILTHAPSAAIVRAVIDLAHALAITPVAEGVENAQTAQRLLDYGCTIAQGYHFSKPLSADAVLELVQTRRLWSPASEEAGDSVH</sequence>
<protein>
    <submittedName>
        <fullName evidence="4">GGDEF-domain containing protein</fullName>
    </submittedName>
</protein>
<feature type="transmembrane region" description="Helical" evidence="1">
    <location>
        <begin position="130"/>
        <end position="154"/>
    </location>
</feature>
<dbReference type="PROSITE" id="PS50887">
    <property type="entry name" value="GGDEF"/>
    <property type="match status" value="1"/>
</dbReference>
<feature type="transmembrane region" description="Helical" evidence="1">
    <location>
        <begin position="65"/>
        <end position="85"/>
    </location>
</feature>
<evidence type="ECO:0000259" key="3">
    <source>
        <dbReference type="PROSITE" id="PS50887"/>
    </source>
</evidence>
<dbReference type="InterPro" id="IPR001633">
    <property type="entry name" value="EAL_dom"/>
</dbReference>
<accession>A0A6N4VAW8</accession>
<dbReference type="PANTHER" id="PTHR44757:SF2">
    <property type="entry name" value="BIOFILM ARCHITECTURE MAINTENANCE PROTEIN MBAA"/>
    <property type="match status" value="1"/>
</dbReference>